<dbReference type="AlphaFoldDB" id="A0A645G1J5"/>
<evidence type="ECO:0000313" key="1">
    <source>
        <dbReference type="EMBL" id="MPN19669.1"/>
    </source>
</evidence>
<organism evidence="1">
    <name type="scientific">bioreactor metagenome</name>
    <dbReference type="NCBI Taxonomy" id="1076179"/>
    <lineage>
        <taxon>unclassified sequences</taxon>
        <taxon>metagenomes</taxon>
        <taxon>ecological metagenomes</taxon>
    </lineage>
</organism>
<sequence>MFDPGDDESLLAAYDRLPSVAERLREQARAEACAHYSWQAVTAKLRCFYEEVIETRLRRDADKEK</sequence>
<protein>
    <recommendedName>
        <fullName evidence="2">D-inositol-3-phosphate glycosyltransferase</fullName>
    </recommendedName>
</protein>
<dbReference type="EMBL" id="VSSQ01067268">
    <property type="protein sequence ID" value="MPN19669.1"/>
    <property type="molecule type" value="Genomic_DNA"/>
</dbReference>
<evidence type="ECO:0008006" key="2">
    <source>
        <dbReference type="Google" id="ProtNLM"/>
    </source>
</evidence>
<name>A0A645G1J5_9ZZZZ</name>
<dbReference type="SUPFAM" id="SSF53756">
    <property type="entry name" value="UDP-Glycosyltransferase/glycogen phosphorylase"/>
    <property type="match status" value="1"/>
</dbReference>
<comment type="caution">
    <text evidence="1">The sequence shown here is derived from an EMBL/GenBank/DDBJ whole genome shotgun (WGS) entry which is preliminary data.</text>
</comment>
<accession>A0A645G1J5</accession>
<gene>
    <name evidence="1" type="ORF">SDC9_167041</name>
</gene>
<proteinExistence type="predicted"/>
<reference evidence="1" key="1">
    <citation type="submission" date="2019-08" db="EMBL/GenBank/DDBJ databases">
        <authorList>
            <person name="Kucharzyk K."/>
            <person name="Murdoch R.W."/>
            <person name="Higgins S."/>
            <person name="Loffler F."/>
        </authorList>
    </citation>
    <scope>NUCLEOTIDE SEQUENCE</scope>
</reference>